<comment type="caution">
    <text evidence="1">The sequence shown here is derived from an EMBL/GenBank/DDBJ whole genome shotgun (WGS) entry which is preliminary data.</text>
</comment>
<evidence type="ECO:0000313" key="2">
    <source>
        <dbReference type="Proteomes" id="UP000593577"/>
    </source>
</evidence>
<dbReference type="EMBL" id="JABFAA010000007">
    <property type="protein sequence ID" value="MBA0687164.1"/>
    <property type="molecule type" value="Genomic_DNA"/>
</dbReference>
<organism evidence="1 2">
    <name type="scientific">Gossypium aridum</name>
    <name type="common">American cotton</name>
    <name type="synonym">Erioxylum aridum</name>
    <dbReference type="NCBI Taxonomy" id="34290"/>
    <lineage>
        <taxon>Eukaryota</taxon>
        <taxon>Viridiplantae</taxon>
        <taxon>Streptophyta</taxon>
        <taxon>Embryophyta</taxon>
        <taxon>Tracheophyta</taxon>
        <taxon>Spermatophyta</taxon>
        <taxon>Magnoliopsida</taxon>
        <taxon>eudicotyledons</taxon>
        <taxon>Gunneridae</taxon>
        <taxon>Pentapetalae</taxon>
        <taxon>rosids</taxon>
        <taxon>malvids</taxon>
        <taxon>Malvales</taxon>
        <taxon>Malvaceae</taxon>
        <taxon>Malvoideae</taxon>
        <taxon>Gossypium</taxon>
    </lineage>
</organism>
<keyword evidence="2" id="KW-1185">Reference proteome</keyword>
<dbReference type="AlphaFoldDB" id="A0A7J8XJT4"/>
<name>A0A7J8XJT4_GOSAI</name>
<evidence type="ECO:0000313" key="1">
    <source>
        <dbReference type="EMBL" id="MBA0687164.1"/>
    </source>
</evidence>
<accession>A0A7J8XJT4</accession>
<proteinExistence type="predicted"/>
<gene>
    <name evidence="1" type="ORF">Goari_014720</name>
</gene>
<dbReference type="Proteomes" id="UP000593577">
    <property type="component" value="Unassembled WGS sequence"/>
</dbReference>
<sequence length="24" mass="2725">MDIFVYPTLMVFLPLTSQIALPKS</sequence>
<protein>
    <submittedName>
        <fullName evidence="1">Uncharacterized protein</fullName>
    </submittedName>
</protein>
<reference evidence="1 2" key="1">
    <citation type="journal article" date="2019" name="Genome Biol. Evol.">
        <title>Insights into the evolution of the New World diploid cottons (Gossypium, subgenus Houzingenia) based on genome sequencing.</title>
        <authorList>
            <person name="Grover C.E."/>
            <person name="Arick M.A. 2nd"/>
            <person name="Thrash A."/>
            <person name="Conover J.L."/>
            <person name="Sanders W.S."/>
            <person name="Peterson D.G."/>
            <person name="Frelichowski J.E."/>
            <person name="Scheffler J.A."/>
            <person name="Scheffler B.E."/>
            <person name="Wendel J.F."/>
        </authorList>
    </citation>
    <scope>NUCLEOTIDE SEQUENCE [LARGE SCALE GENOMIC DNA]</scope>
    <source>
        <strain evidence="1">185</strain>
        <tissue evidence="1">Leaf</tissue>
    </source>
</reference>